<protein>
    <submittedName>
        <fullName evidence="2">Uncharacterized protein</fullName>
    </submittedName>
</protein>
<gene>
    <name evidence="2" type="ORF">M407DRAFT_201273</name>
</gene>
<feature type="region of interest" description="Disordered" evidence="1">
    <location>
        <begin position="206"/>
        <end position="230"/>
    </location>
</feature>
<dbReference type="HOGENOM" id="CLU_691820_0_0_1"/>
<dbReference type="EMBL" id="KN823024">
    <property type="protein sequence ID" value="KIO26463.1"/>
    <property type="molecule type" value="Genomic_DNA"/>
</dbReference>
<dbReference type="Proteomes" id="UP000054248">
    <property type="component" value="Unassembled WGS sequence"/>
</dbReference>
<dbReference type="AlphaFoldDB" id="A0A0C3KYL3"/>
<sequence>PRYSGIPLQVPLTSPFGDESAIRPSHAISDLLRLTLTPVHRCRSKFSTRHLKTLEKRFRTHQEEGKPIETREMEEKGATLPESMSKPRIWPPRDFSSLCPETRTHPWRSVRRRQRRMHQSSPLNPPYSSRFNVIVTTDAIFMVSSYPVPLPTADESRTTDRCTQTDTAQPPCHVSTGTQTTQAPLYANIAIQTHSVPKSTIATAVQTSEVKQDPSPPPVQDQDTLYRVNPVPSDDVWRVNLEQYGYGSDPQSLLDPPLPPIPPLPRPPREYVTYQIDEEWGHRINIQKPPAPPPPRASYSLAETTADVLSFVSRHYPSILHAQFDYYRLPPFQRRAILDLHRLLFPYGLSKWRSASPFGLLPMRFIMSYFYTWEEVMGRLVQDSGAEVDYQFMGGVFYR</sequence>
<reference evidence="3" key="2">
    <citation type="submission" date="2015-01" db="EMBL/GenBank/DDBJ databases">
        <title>Evolutionary Origins and Diversification of the Mycorrhizal Mutualists.</title>
        <authorList>
            <consortium name="DOE Joint Genome Institute"/>
            <consortium name="Mycorrhizal Genomics Consortium"/>
            <person name="Kohler A."/>
            <person name="Kuo A."/>
            <person name="Nagy L.G."/>
            <person name="Floudas D."/>
            <person name="Copeland A."/>
            <person name="Barry K.W."/>
            <person name="Cichocki N."/>
            <person name="Veneault-Fourrey C."/>
            <person name="LaButti K."/>
            <person name="Lindquist E.A."/>
            <person name="Lipzen A."/>
            <person name="Lundell T."/>
            <person name="Morin E."/>
            <person name="Murat C."/>
            <person name="Riley R."/>
            <person name="Ohm R."/>
            <person name="Sun H."/>
            <person name="Tunlid A."/>
            <person name="Henrissat B."/>
            <person name="Grigoriev I.V."/>
            <person name="Hibbett D.S."/>
            <person name="Martin F."/>
        </authorList>
    </citation>
    <scope>NUCLEOTIDE SEQUENCE [LARGE SCALE GENOMIC DNA]</scope>
    <source>
        <strain evidence="3">MUT 4182</strain>
    </source>
</reference>
<reference evidence="2 3" key="1">
    <citation type="submission" date="2014-04" db="EMBL/GenBank/DDBJ databases">
        <authorList>
            <consortium name="DOE Joint Genome Institute"/>
            <person name="Kuo A."/>
            <person name="Girlanda M."/>
            <person name="Perotto S."/>
            <person name="Kohler A."/>
            <person name="Nagy L.G."/>
            <person name="Floudas D."/>
            <person name="Copeland A."/>
            <person name="Barry K.W."/>
            <person name="Cichocki N."/>
            <person name="Veneault-Fourrey C."/>
            <person name="LaButti K."/>
            <person name="Lindquist E.A."/>
            <person name="Lipzen A."/>
            <person name="Lundell T."/>
            <person name="Morin E."/>
            <person name="Murat C."/>
            <person name="Sun H."/>
            <person name="Tunlid A."/>
            <person name="Henrissat B."/>
            <person name="Grigoriev I.V."/>
            <person name="Hibbett D.S."/>
            <person name="Martin F."/>
            <person name="Nordberg H.P."/>
            <person name="Cantor M.N."/>
            <person name="Hua S.X."/>
        </authorList>
    </citation>
    <scope>NUCLEOTIDE SEQUENCE [LARGE SCALE GENOMIC DNA]</scope>
    <source>
        <strain evidence="2 3">MUT 4182</strain>
    </source>
</reference>
<dbReference type="OrthoDB" id="3216421at2759"/>
<feature type="region of interest" description="Disordered" evidence="1">
    <location>
        <begin position="59"/>
        <end position="95"/>
    </location>
</feature>
<evidence type="ECO:0000313" key="3">
    <source>
        <dbReference type="Proteomes" id="UP000054248"/>
    </source>
</evidence>
<evidence type="ECO:0000313" key="2">
    <source>
        <dbReference type="EMBL" id="KIO26463.1"/>
    </source>
</evidence>
<accession>A0A0C3KYL3</accession>
<keyword evidence="3" id="KW-1185">Reference proteome</keyword>
<feature type="non-terminal residue" evidence="2">
    <location>
        <position position="1"/>
    </location>
</feature>
<proteinExistence type="predicted"/>
<evidence type="ECO:0000256" key="1">
    <source>
        <dbReference type="SAM" id="MobiDB-lite"/>
    </source>
</evidence>
<organism evidence="2 3">
    <name type="scientific">Tulasnella calospora MUT 4182</name>
    <dbReference type="NCBI Taxonomy" id="1051891"/>
    <lineage>
        <taxon>Eukaryota</taxon>
        <taxon>Fungi</taxon>
        <taxon>Dikarya</taxon>
        <taxon>Basidiomycota</taxon>
        <taxon>Agaricomycotina</taxon>
        <taxon>Agaricomycetes</taxon>
        <taxon>Cantharellales</taxon>
        <taxon>Tulasnellaceae</taxon>
        <taxon>Tulasnella</taxon>
    </lineage>
</organism>
<name>A0A0C3KYL3_9AGAM</name>
<feature type="region of interest" description="Disordered" evidence="1">
    <location>
        <begin position="152"/>
        <end position="176"/>
    </location>
</feature>
<feature type="compositionally biased region" description="Basic and acidic residues" evidence="1">
    <location>
        <begin position="59"/>
        <end position="77"/>
    </location>
</feature>